<dbReference type="CDD" id="cd17503">
    <property type="entry name" value="MFS_LmrB_MDR_like"/>
    <property type="match status" value="1"/>
</dbReference>
<feature type="transmembrane region" description="Helical" evidence="8">
    <location>
        <begin position="30"/>
        <end position="49"/>
    </location>
</feature>
<dbReference type="EMBL" id="VFON01000001">
    <property type="protein sequence ID" value="TQL42051.1"/>
    <property type="molecule type" value="Genomic_DNA"/>
</dbReference>
<evidence type="ECO:0000256" key="8">
    <source>
        <dbReference type="SAM" id="Phobius"/>
    </source>
</evidence>
<feature type="transmembrane region" description="Helical" evidence="8">
    <location>
        <begin position="69"/>
        <end position="89"/>
    </location>
</feature>
<dbReference type="Pfam" id="PF07690">
    <property type="entry name" value="MFS_1"/>
    <property type="match status" value="1"/>
</dbReference>
<keyword evidence="5 8" id="KW-0812">Transmembrane</keyword>
<reference evidence="10 11" key="1">
    <citation type="submission" date="2019-06" db="EMBL/GenBank/DDBJ databases">
        <title>Sequencing the genomes of 1000 actinobacteria strains.</title>
        <authorList>
            <person name="Klenk H.-P."/>
        </authorList>
    </citation>
    <scope>NUCLEOTIDE SEQUENCE [LARGE SCALE GENOMIC DNA]</scope>
    <source>
        <strain evidence="10 11">DSM 8803</strain>
    </source>
</reference>
<sequence length="494" mass="51481">MPTSDDAQNFDEFHEPNEPAQRAFGAREQLAIWLLLGSAFVVILNETIMGVALPELMHTLGISASEGQWLTTAFLLTMSVVIPITGMLIQRVPTRALFIAAMTLFSVGTLVAALAPGLPMLLVGRIVQACGTAIMMPLLMTTVVTLVPPGQRGRIMGRISIVMSVAPALGPTVSGMILEVLSWRWLFLLVLPIAIVALVLGGVRMPNVGVRKRTSIDVLSVLLSVLGFGGLVLGLSEIGSAANGQALVPPFIPAGVGAAALALFVWRQLSLQRTDRALLDLRTFKSRPYALSVILIACASMALFGSLILVPIYAQNVLGLTPLQTGLLLLPGGLLMGLLGPVVGRIIDAHGVRPMLIPGTIVTALALLSMGLFPDTTTVWQVLATHLVLSVGLAGVFTPLFSVSLGSLPVELASHGSAMLSTVQQVSGAAGTALFVTVMTLVSVSWAGGDPVAVDAEALAHGTRVAFIIGGVIASLGAIVALFVREAEAEQQSV</sequence>
<feature type="transmembrane region" description="Helical" evidence="8">
    <location>
        <begin position="355"/>
        <end position="373"/>
    </location>
</feature>
<dbReference type="NCBIfam" id="TIGR00711">
    <property type="entry name" value="efflux_EmrB"/>
    <property type="match status" value="1"/>
</dbReference>
<proteinExistence type="inferred from homology"/>
<feature type="transmembrane region" description="Helical" evidence="8">
    <location>
        <begin position="126"/>
        <end position="147"/>
    </location>
</feature>
<feature type="transmembrane region" description="Helical" evidence="8">
    <location>
        <begin position="326"/>
        <end position="343"/>
    </location>
</feature>
<dbReference type="Gene3D" id="1.20.1720.10">
    <property type="entry name" value="Multidrug resistance protein D"/>
    <property type="match status" value="1"/>
</dbReference>
<dbReference type="Gene3D" id="1.20.1250.20">
    <property type="entry name" value="MFS general substrate transporter like domains"/>
    <property type="match status" value="1"/>
</dbReference>
<dbReference type="GO" id="GO:0005886">
    <property type="term" value="C:plasma membrane"/>
    <property type="evidence" value="ECO:0007669"/>
    <property type="project" value="UniProtKB-SubCell"/>
</dbReference>
<keyword evidence="4" id="KW-1003">Cell membrane</keyword>
<evidence type="ECO:0000256" key="1">
    <source>
        <dbReference type="ARBA" id="ARBA00004651"/>
    </source>
</evidence>
<evidence type="ECO:0000259" key="9">
    <source>
        <dbReference type="PROSITE" id="PS50850"/>
    </source>
</evidence>
<dbReference type="Proteomes" id="UP000319094">
    <property type="component" value="Unassembled WGS sequence"/>
</dbReference>
<feature type="domain" description="Major facilitator superfamily (MFS) profile" evidence="9">
    <location>
        <begin position="31"/>
        <end position="489"/>
    </location>
</feature>
<feature type="transmembrane region" description="Helical" evidence="8">
    <location>
        <begin position="426"/>
        <end position="446"/>
    </location>
</feature>
<comment type="subcellular location">
    <subcellularLocation>
        <location evidence="1">Cell membrane</location>
        <topology evidence="1">Multi-pass membrane protein</topology>
    </subcellularLocation>
</comment>
<feature type="transmembrane region" description="Helical" evidence="8">
    <location>
        <begin position="183"/>
        <end position="203"/>
    </location>
</feature>
<evidence type="ECO:0000256" key="7">
    <source>
        <dbReference type="ARBA" id="ARBA00023136"/>
    </source>
</evidence>
<evidence type="ECO:0000313" key="10">
    <source>
        <dbReference type="EMBL" id="TQL42051.1"/>
    </source>
</evidence>
<evidence type="ECO:0000313" key="11">
    <source>
        <dbReference type="Proteomes" id="UP000319094"/>
    </source>
</evidence>
<dbReference type="GO" id="GO:0022857">
    <property type="term" value="F:transmembrane transporter activity"/>
    <property type="evidence" value="ECO:0007669"/>
    <property type="project" value="InterPro"/>
</dbReference>
<dbReference type="InterPro" id="IPR036259">
    <property type="entry name" value="MFS_trans_sf"/>
</dbReference>
<dbReference type="PANTHER" id="PTHR42718">
    <property type="entry name" value="MAJOR FACILITATOR SUPERFAMILY MULTIDRUG TRANSPORTER MFSC"/>
    <property type="match status" value="1"/>
</dbReference>
<dbReference type="InterPro" id="IPR020846">
    <property type="entry name" value="MFS_dom"/>
</dbReference>
<dbReference type="PRINTS" id="PR01036">
    <property type="entry name" value="TCRTETB"/>
</dbReference>
<feature type="transmembrane region" description="Helical" evidence="8">
    <location>
        <begin position="159"/>
        <end position="177"/>
    </location>
</feature>
<dbReference type="PROSITE" id="PS50850">
    <property type="entry name" value="MFS"/>
    <property type="match status" value="1"/>
</dbReference>
<feature type="transmembrane region" description="Helical" evidence="8">
    <location>
        <begin position="215"/>
        <end position="235"/>
    </location>
</feature>
<name>A0A542Y1U4_9MICO</name>
<feature type="transmembrane region" description="Helical" evidence="8">
    <location>
        <begin position="247"/>
        <end position="269"/>
    </location>
</feature>
<dbReference type="SUPFAM" id="SSF103473">
    <property type="entry name" value="MFS general substrate transporter"/>
    <property type="match status" value="1"/>
</dbReference>
<keyword evidence="3" id="KW-0813">Transport</keyword>
<accession>A0A542Y1U4</accession>
<evidence type="ECO:0000256" key="6">
    <source>
        <dbReference type="ARBA" id="ARBA00022989"/>
    </source>
</evidence>
<keyword evidence="11" id="KW-1185">Reference proteome</keyword>
<evidence type="ECO:0000256" key="3">
    <source>
        <dbReference type="ARBA" id="ARBA00022448"/>
    </source>
</evidence>
<keyword evidence="6 8" id="KW-1133">Transmembrane helix</keyword>
<evidence type="ECO:0000256" key="2">
    <source>
        <dbReference type="ARBA" id="ARBA00008537"/>
    </source>
</evidence>
<feature type="transmembrane region" description="Helical" evidence="8">
    <location>
        <begin position="96"/>
        <end position="114"/>
    </location>
</feature>
<comment type="caution">
    <text evidence="10">The sequence shown here is derived from an EMBL/GenBank/DDBJ whole genome shotgun (WGS) entry which is preliminary data.</text>
</comment>
<dbReference type="AlphaFoldDB" id="A0A542Y1U4"/>
<dbReference type="InterPro" id="IPR004638">
    <property type="entry name" value="EmrB-like"/>
</dbReference>
<protein>
    <submittedName>
        <fullName evidence="10">DHA2 family lincomycin resistance protein-like MFS transporter</fullName>
    </submittedName>
</protein>
<dbReference type="OrthoDB" id="9812221at2"/>
<evidence type="ECO:0000256" key="4">
    <source>
        <dbReference type="ARBA" id="ARBA00022475"/>
    </source>
</evidence>
<gene>
    <name evidence="10" type="ORF">FB468_0031</name>
</gene>
<comment type="similarity">
    <text evidence="2">Belongs to the major facilitator superfamily. EmrB family.</text>
</comment>
<dbReference type="InterPro" id="IPR011701">
    <property type="entry name" value="MFS"/>
</dbReference>
<evidence type="ECO:0000256" key="5">
    <source>
        <dbReference type="ARBA" id="ARBA00022692"/>
    </source>
</evidence>
<organism evidence="10 11">
    <name type="scientific">Leucobacter komagatae</name>
    <dbReference type="NCBI Taxonomy" id="55969"/>
    <lineage>
        <taxon>Bacteria</taxon>
        <taxon>Bacillati</taxon>
        <taxon>Actinomycetota</taxon>
        <taxon>Actinomycetes</taxon>
        <taxon>Micrococcales</taxon>
        <taxon>Microbacteriaceae</taxon>
        <taxon>Leucobacter</taxon>
    </lineage>
</organism>
<feature type="transmembrane region" description="Helical" evidence="8">
    <location>
        <begin position="289"/>
        <end position="314"/>
    </location>
</feature>
<keyword evidence="7 8" id="KW-0472">Membrane</keyword>
<dbReference type="RefSeq" id="WP_141885558.1">
    <property type="nucleotide sequence ID" value="NZ_BAAAUY010000023.1"/>
</dbReference>
<feature type="transmembrane region" description="Helical" evidence="8">
    <location>
        <begin position="379"/>
        <end position="405"/>
    </location>
</feature>
<feature type="transmembrane region" description="Helical" evidence="8">
    <location>
        <begin position="466"/>
        <end position="484"/>
    </location>
</feature>
<dbReference type="PANTHER" id="PTHR42718:SF9">
    <property type="entry name" value="MAJOR FACILITATOR SUPERFAMILY MULTIDRUG TRANSPORTER MFSC"/>
    <property type="match status" value="1"/>
</dbReference>